<accession>A0A6N2SCU5</accession>
<dbReference type="SUPFAM" id="SSF88946">
    <property type="entry name" value="Sigma2 domain of RNA polymerase sigma factors"/>
    <property type="match status" value="1"/>
</dbReference>
<protein>
    <submittedName>
        <fullName evidence="2">RNA polymerase sigma factor</fullName>
    </submittedName>
</protein>
<proteinExistence type="predicted"/>
<dbReference type="EMBL" id="CACRSY010000008">
    <property type="protein sequence ID" value="VYS90031.1"/>
    <property type="molecule type" value="Genomic_DNA"/>
</dbReference>
<sequence>MEKNGFKILLETMYELYEQGMYRVAYGVLHNKEQAEDGVQDSFEKLLKYLPEIDAPIV</sequence>
<reference evidence="2" key="1">
    <citation type="submission" date="2019-11" db="EMBL/GenBank/DDBJ databases">
        <authorList>
            <person name="Feng L."/>
        </authorList>
    </citation>
    <scope>NUCLEOTIDE SEQUENCE</scope>
    <source>
        <strain evidence="2">BhanseniiLFYP23</strain>
    </source>
</reference>
<dbReference type="RefSeq" id="WP_156342088.1">
    <property type="nucleotide sequence ID" value="NZ_CACRSY010000008.1"/>
</dbReference>
<dbReference type="InterPro" id="IPR013325">
    <property type="entry name" value="RNA_pol_sigma_r2"/>
</dbReference>
<dbReference type="Pfam" id="PF04542">
    <property type="entry name" value="Sigma70_r2"/>
    <property type="match status" value="1"/>
</dbReference>
<dbReference type="GO" id="GO:0003700">
    <property type="term" value="F:DNA-binding transcription factor activity"/>
    <property type="evidence" value="ECO:0007669"/>
    <property type="project" value="InterPro"/>
</dbReference>
<evidence type="ECO:0000313" key="2">
    <source>
        <dbReference type="EMBL" id="VYS90031.1"/>
    </source>
</evidence>
<dbReference type="InterPro" id="IPR007627">
    <property type="entry name" value="RNA_pol_sigma70_r2"/>
</dbReference>
<organism evidence="2">
    <name type="scientific">Blautia hansenii</name>
    <name type="common">Ruminococcus hansenii</name>
    <dbReference type="NCBI Taxonomy" id="1322"/>
    <lineage>
        <taxon>Bacteria</taxon>
        <taxon>Bacillati</taxon>
        <taxon>Bacillota</taxon>
        <taxon>Clostridia</taxon>
        <taxon>Lachnospirales</taxon>
        <taxon>Lachnospiraceae</taxon>
        <taxon>Blautia</taxon>
    </lineage>
</organism>
<evidence type="ECO:0000259" key="1">
    <source>
        <dbReference type="Pfam" id="PF04542"/>
    </source>
</evidence>
<feature type="domain" description="RNA polymerase sigma-70 region 2" evidence="1">
    <location>
        <begin position="13"/>
        <end position="54"/>
    </location>
</feature>
<dbReference type="GO" id="GO:0006352">
    <property type="term" value="P:DNA-templated transcription initiation"/>
    <property type="evidence" value="ECO:0007669"/>
    <property type="project" value="InterPro"/>
</dbReference>
<dbReference type="Gene3D" id="1.10.1740.10">
    <property type="match status" value="1"/>
</dbReference>
<gene>
    <name evidence="2" type="ORF">BHLFYP23_01999</name>
</gene>
<dbReference type="AlphaFoldDB" id="A0A6N2SCU5"/>
<name>A0A6N2SCU5_BLAHA</name>